<evidence type="ECO:0000259" key="3">
    <source>
        <dbReference type="Pfam" id="PF02563"/>
    </source>
</evidence>
<feature type="domain" description="Soluble ligand binding" evidence="4">
    <location>
        <begin position="114"/>
        <end position="157"/>
    </location>
</feature>
<gene>
    <name evidence="5" type="ORF">IRL76_00685</name>
</gene>
<dbReference type="KEGG" id="qso:IRL76_00685"/>
<evidence type="ECO:0000259" key="4">
    <source>
        <dbReference type="Pfam" id="PF10531"/>
    </source>
</evidence>
<sequence length="188" mass="19608">MALMAAPLAVMLLAGCAASSLPTIAVSDANAAMNQGYRVSGGDKIRVSVFDEPTLTGEYDVGLDGGLSLPLLGTIPAQGKSAEQLAQAIAAALSEGGYVNDPRVSVDVALHRPFFILGEVQAPGEYPYAGDLTVEQAIAKAGGYTPRAARSEVVLRRASWPEPRRIKLGNSPLLIGPGDTIRVEEAFF</sequence>
<dbReference type="Proteomes" id="UP000594459">
    <property type="component" value="Chromosome"/>
</dbReference>
<accession>A0A7S8F4J1</accession>
<dbReference type="Pfam" id="PF02563">
    <property type="entry name" value="Poly_export"/>
    <property type="match status" value="1"/>
</dbReference>
<feature type="domain" description="Polysaccharide export protein N-terminal" evidence="3">
    <location>
        <begin position="33"/>
        <end position="108"/>
    </location>
</feature>
<dbReference type="PANTHER" id="PTHR33619:SF3">
    <property type="entry name" value="POLYSACCHARIDE EXPORT PROTEIN GFCE-RELATED"/>
    <property type="match status" value="1"/>
</dbReference>
<feature type="signal peptide" evidence="2">
    <location>
        <begin position="1"/>
        <end position="25"/>
    </location>
</feature>
<dbReference type="InterPro" id="IPR049712">
    <property type="entry name" value="Poly_export"/>
</dbReference>
<dbReference type="Gene3D" id="3.10.560.10">
    <property type="entry name" value="Outer membrane lipoprotein wza domain like"/>
    <property type="match status" value="1"/>
</dbReference>
<proteinExistence type="predicted"/>
<dbReference type="GO" id="GO:0015159">
    <property type="term" value="F:polysaccharide transmembrane transporter activity"/>
    <property type="evidence" value="ECO:0007669"/>
    <property type="project" value="InterPro"/>
</dbReference>
<evidence type="ECO:0000313" key="6">
    <source>
        <dbReference type="Proteomes" id="UP000594459"/>
    </source>
</evidence>
<evidence type="ECO:0000256" key="1">
    <source>
        <dbReference type="ARBA" id="ARBA00022729"/>
    </source>
</evidence>
<keyword evidence="6" id="KW-1185">Reference proteome</keyword>
<keyword evidence="1 2" id="KW-0732">Signal</keyword>
<dbReference type="PANTHER" id="PTHR33619">
    <property type="entry name" value="POLYSACCHARIDE EXPORT PROTEIN GFCE-RELATED"/>
    <property type="match status" value="1"/>
</dbReference>
<dbReference type="EMBL" id="CP064654">
    <property type="protein sequence ID" value="QPD00326.1"/>
    <property type="molecule type" value="Genomic_DNA"/>
</dbReference>
<evidence type="ECO:0000313" key="5">
    <source>
        <dbReference type="EMBL" id="QPD00326.1"/>
    </source>
</evidence>
<dbReference type="InterPro" id="IPR019554">
    <property type="entry name" value="Soluble_ligand-bd"/>
</dbReference>
<dbReference type="InterPro" id="IPR003715">
    <property type="entry name" value="Poly_export_N"/>
</dbReference>
<dbReference type="Pfam" id="PF10531">
    <property type="entry name" value="SLBB"/>
    <property type="match status" value="1"/>
</dbReference>
<organism evidence="5 6">
    <name type="scientific">Qipengyuania soli</name>
    <dbReference type="NCBI Taxonomy" id="2782568"/>
    <lineage>
        <taxon>Bacteria</taxon>
        <taxon>Pseudomonadati</taxon>
        <taxon>Pseudomonadota</taxon>
        <taxon>Alphaproteobacteria</taxon>
        <taxon>Sphingomonadales</taxon>
        <taxon>Erythrobacteraceae</taxon>
        <taxon>Qipengyuania</taxon>
    </lineage>
</organism>
<dbReference type="AlphaFoldDB" id="A0A7S8F4J1"/>
<feature type="chain" id="PRO_5032983170" evidence="2">
    <location>
        <begin position="26"/>
        <end position="188"/>
    </location>
</feature>
<evidence type="ECO:0000256" key="2">
    <source>
        <dbReference type="SAM" id="SignalP"/>
    </source>
</evidence>
<protein>
    <submittedName>
        <fullName evidence="5">Polysaccharide export protein</fullName>
    </submittedName>
</protein>
<dbReference type="Gene3D" id="3.30.1950.10">
    <property type="entry name" value="wza like domain"/>
    <property type="match status" value="1"/>
</dbReference>
<reference evidence="5 6" key="1">
    <citation type="submission" date="2020-11" db="EMBL/GenBank/DDBJ databases">
        <title>The genome sequence of Erythrobacter sp. 6D36.</title>
        <authorList>
            <person name="Liu Y."/>
        </authorList>
    </citation>
    <scope>NUCLEOTIDE SEQUENCE [LARGE SCALE GENOMIC DNA]</scope>
    <source>
        <strain evidence="5 6">6D36</strain>
    </source>
</reference>
<name>A0A7S8F4J1_9SPHN</name>